<evidence type="ECO:0000256" key="6">
    <source>
        <dbReference type="ARBA" id="ARBA00023163"/>
    </source>
</evidence>
<dbReference type="InterPro" id="IPR016032">
    <property type="entry name" value="Sig_transdc_resp-reg_C-effctor"/>
</dbReference>
<evidence type="ECO:0000256" key="7">
    <source>
        <dbReference type="PROSITE-ProRule" id="PRU00169"/>
    </source>
</evidence>
<dbReference type="CDD" id="cd00383">
    <property type="entry name" value="trans_reg_C"/>
    <property type="match status" value="1"/>
</dbReference>
<keyword evidence="3" id="KW-0902">Two-component regulatory system</keyword>
<evidence type="ECO:0000256" key="2">
    <source>
        <dbReference type="ARBA" id="ARBA00022553"/>
    </source>
</evidence>
<evidence type="ECO:0000256" key="8">
    <source>
        <dbReference type="PROSITE-ProRule" id="PRU01091"/>
    </source>
</evidence>
<dbReference type="Gene3D" id="3.40.50.2300">
    <property type="match status" value="1"/>
</dbReference>
<dbReference type="Proteomes" id="UP000430692">
    <property type="component" value="Unassembled WGS sequence"/>
</dbReference>
<keyword evidence="12" id="KW-1185">Reference proteome</keyword>
<accession>A0A6I4VUH3</accession>
<keyword evidence="6" id="KW-0804">Transcription</keyword>
<organism evidence="11 12">
    <name type="scientific">Shimazuella alba</name>
    <dbReference type="NCBI Taxonomy" id="2690964"/>
    <lineage>
        <taxon>Bacteria</taxon>
        <taxon>Bacillati</taxon>
        <taxon>Bacillota</taxon>
        <taxon>Bacilli</taxon>
        <taxon>Bacillales</taxon>
        <taxon>Thermoactinomycetaceae</taxon>
        <taxon>Shimazuella</taxon>
    </lineage>
</organism>
<dbReference type="Pfam" id="PF00072">
    <property type="entry name" value="Response_reg"/>
    <property type="match status" value="1"/>
</dbReference>
<keyword evidence="2 7" id="KW-0597">Phosphoprotein</keyword>
<dbReference type="Pfam" id="PF00486">
    <property type="entry name" value="Trans_reg_C"/>
    <property type="match status" value="1"/>
</dbReference>
<dbReference type="GO" id="GO:0005829">
    <property type="term" value="C:cytosol"/>
    <property type="evidence" value="ECO:0007669"/>
    <property type="project" value="TreeGrafter"/>
</dbReference>
<proteinExistence type="predicted"/>
<evidence type="ECO:0000259" key="10">
    <source>
        <dbReference type="PROSITE" id="PS51755"/>
    </source>
</evidence>
<dbReference type="PROSITE" id="PS50110">
    <property type="entry name" value="RESPONSE_REGULATORY"/>
    <property type="match status" value="1"/>
</dbReference>
<dbReference type="FunFam" id="3.40.50.2300:FF:000001">
    <property type="entry name" value="DNA-binding response regulator PhoB"/>
    <property type="match status" value="1"/>
</dbReference>
<dbReference type="SUPFAM" id="SSF52172">
    <property type="entry name" value="CheY-like"/>
    <property type="match status" value="1"/>
</dbReference>
<feature type="domain" description="OmpR/PhoB-type" evidence="10">
    <location>
        <begin position="128"/>
        <end position="225"/>
    </location>
</feature>
<dbReference type="PROSITE" id="PS51755">
    <property type="entry name" value="OMPR_PHOB"/>
    <property type="match status" value="1"/>
</dbReference>
<keyword evidence="5 8" id="KW-0238">DNA-binding</keyword>
<evidence type="ECO:0000259" key="9">
    <source>
        <dbReference type="PROSITE" id="PS50110"/>
    </source>
</evidence>
<dbReference type="GO" id="GO:0032993">
    <property type="term" value="C:protein-DNA complex"/>
    <property type="evidence" value="ECO:0007669"/>
    <property type="project" value="TreeGrafter"/>
</dbReference>
<dbReference type="SMART" id="SM00448">
    <property type="entry name" value="REC"/>
    <property type="match status" value="1"/>
</dbReference>
<dbReference type="InterPro" id="IPR039420">
    <property type="entry name" value="WalR-like"/>
</dbReference>
<comment type="caution">
    <text evidence="11">The sequence shown here is derived from an EMBL/GenBank/DDBJ whole genome shotgun (WGS) entry which is preliminary data.</text>
</comment>
<protein>
    <submittedName>
        <fullName evidence="11">Response regulator</fullName>
    </submittedName>
</protein>
<gene>
    <name evidence="11" type="ORF">GSM42_13190</name>
</gene>
<dbReference type="Gene3D" id="1.10.10.10">
    <property type="entry name" value="Winged helix-like DNA-binding domain superfamily/Winged helix DNA-binding domain"/>
    <property type="match status" value="1"/>
</dbReference>
<dbReference type="InterPro" id="IPR011006">
    <property type="entry name" value="CheY-like_superfamily"/>
</dbReference>
<dbReference type="PANTHER" id="PTHR48111:SF1">
    <property type="entry name" value="TWO-COMPONENT RESPONSE REGULATOR ORR33"/>
    <property type="match status" value="1"/>
</dbReference>
<dbReference type="EMBL" id="WUUL01000008">
    <property type="protein sequence ID" value="MXQ54653.1"/>
    <property type="molecule type" value="Genomic_DNA"/>
</dbReference>
<evidence type="ECO:0000256" key="4">
    <source>
        <dbReference type="ARBA" id="ARBA00023015"/>
    </source>
</evidence>
<dbReference type="InterPro" id="IPR001867">
    <property type="entry name" value="OmpR/PhoB-type_DNA-bd"/>
</dbReference>
<feature type="domain" description="Response regulatory" evidence="9">
    <location>
        <begin position="4"/>
        <end position="117"/>
    </location>
</feature>
<dbReference type="InterPro" id="IPR001789">
    <property type="entry name" value="Sig_transdc_resp-reg_receiver"/>
</dbReference>
<feature type="DNA-binding region" description="OmpR/PhoB-type" evidence="8">
    <location>
        <begin position="128"/>
        <end position="225"/>
    </location>
</feature>
<dbReference type="GO" id="GO:0000156">
    <property type="term" value="F:phosphorelay response regulator activity"/>
    <property type="evidence" value="ECO:0007669"/>
    <property type="project" value="TreeGrafter"/>
</dbReference>
<dbReference type="InterPro" id="IPR036388">
    <property type="entry name" value="WH-like_DNA-bd_sf"/>
</dbReference>
<keyword evidence="4" id="KW-0805">Transcription regulation</keyword>
<sequence>MKTKILIADDETSITDLLSYAFQKEGYLVEVASDGEEAYQQMLQFQPDIAILDVMMPKMSGYEICQKMNTDKNIGIILLTAKNDITDKVVGIELGADDYITKPFDIREVLVRVKSILRRLPQQSLSTNETYRILDLTIDKLGRKVSIQGKHVNLTLKEFDLLTLLIEHSERVFTREELLDLVWGMDYIGGTRTVDIHIRRLRQKLGNPYDQLLQTLYGVGYKVTKLEIHNEA</sequence>
<dbReference type="GO" id="GO:0006355">
    <property type="term" value="P:regulation of DNA-templated transcription"/>
    <property type="evidence" value="ECO:0007669"/>
    <property type="project" value="InterPro"/>
</dbReference>
<reference evidence="11 12" key="1">
    <citation type="submission" date="2019-12" db="EMBL/GenBank/DDBJ databases">
        <title>Whole-genome analyses of novel actinobacteria.</title>
        <authorList>
            <person name="Sahin N."/>
            <person name="Saygin H."/>
        </authorList>
    </citation>
    <scope>NUCLEOTIDE SEQUENCE [LARGE SCALE GENOMIC DNA]</scope>
    <source>
        <strain evidence="11 12">KC615</strain>
    </source>
</reference>
<dbReference type="FunFam" id="1.10.10.10:FF:000018">
    <property type="entry name" value="DNA-binding response regulator ResD"/>
    <property type="match status" value="1"/>
</dbReference>
<evidence type="ECO:0000256" key="1">
    <source>
        <dbReference type="ARBA" id="ARBA00004496"/>
    </source>
</evidence>
<feature type="modified residue" description="4-aspartylphosphate" evidence="7">
    <location>
        <position position="53"/>
    </location>
</feature>
<dbReference type="SUPFAM" id="SSF46894">
    <property type="entry name" value="C-terminal effector domain of the bipartite response regulators"/>
    <property type="match status" value="1"/>
</dbReference>
<evidence type="ECO:0000256" key="3">
    <source>
        <dbReference type="ARBA" id="ARBA00023012"/>
    </source>
</evidence>
<dbReference type="PANTHER" id="PTHR48111">
    <property type="entry name" value="REGULATOR OF RPOS"/>
    <property type="match status" value="1"/>
</dbReference>
<evidence type="ECO:0000256" key="5">
    <source>
        <dbReference type="ARBA" id="ARBA00023125"/>
    </source>
</evidence>
<evidence type="ECO:0000313" key="11">
    <source>
        <dbReference type="EMBL" id="MXQ54653.1"/>
    </source>
</evidence>
<dbReference type="GO" id="GO:0000976">
    <property type="term" value="F:transcription cis-regulatory region binding"/>
    <property type="evidence" value="ECO:0007669"/>
    <property type="project" value="TreeGrafter"/>
</dbReference>
<name>A0A6I4VUH3_9BACL</name>
<dbReference type="AlphaFoldDB" id="A0A6I4VUH3"/>
<evidence type="ECO:0000313" key="12">
    <source>
        <dbReference type="Proteomes" id="UP000430692"/>
    </source>
</evidence>
<dbReference type="SMART" id="SM00862">
    <property type="entry name" value="Trans_reg_C"/>
    <property type="match status" value="1"/>
</dbReference>
<dbReference type="Gene3D" id="6.10.250.690">
    <property type="match status" value="1"/>
</dbReference>
<dbReference type="RefSeq" id="WP_160801998.1">
    <property type="nucleotide sequence ID" value="NZ_WUUL01000008.1"/>
</dbReference>
<comment type="subcellular location">
    <subcellularLocation>
        <location evidence="1">Cytoplasm</location>
    </subcellularLocation>
</comment>